<evidence type="ECO:0000256" key="3">
    <source>
        <dbReference type="SAM" id="SignalP"/>
    </source>
</evidence>
<keyword evidence="1" id="KW-0540">Nuclease</keyword>
<dbReference type="GO" id="GO:0004540">
    <property type="term" value="F:RNA nuclease activity"/>
    <property type="evidence" value="ECO:0007669"/>
    <property type="project" value="InterPro"/>
</dbReference>
<evidence type="ECO:0000313" key="5">
    <source>
        <dbReference type="Proteomes" id="UP000027002"/>
    </source>
</evidence>
<keyword evidence="2" id="KW-0378">Hydrolase</keyword>
<dbReference type="EMBL" id="CP072758">
    <property type="protein sequence ID" value="QUC23269.1"/>
    <property type="molecule type" value="Genomic_DNA"/>
</dbReference>
<sequence length="158" mass="17034">MKLPAILASVALLSAPAFATPVDAQNVASLDSAPGKSYYSCSVRAADGKMTTVRISSVLAKVQAAVGGIDAAGVSGYPKKYNPKWEFEDSTCDKLHVELLQYPLYSNGKPFHKNEKNQPDTPFKTIYTAVETKKGRKLHFCGVGYGTALCTLNKRSRS</sequence>
<dbReference type="GO" id="GO:0003723">
    <property type="term" value="F:RNA binding"/>
    <property type="evidence" value="ECO:0007669"/>
    <property type="project" value="InterPro"/>
</dbReference>
<dbReference type="Gene3D" id="3.10.450.30">
    <property type="entry name" value="Microbial ribonucleases"/>
    <property type="match status" value="1"/>
</dbReference>
<organism evidence="4 5">
    <name type="scientific">Ustilaginoidea virens</name>
    <name type="common">Rice false smut fungus</name>
    <name type="synonym">Villosiclava virens</name>
    <dbReference type="NCBI Taxonomy" id="1159556"/>
    <lineage>
        <taxon>Eukaryota</taxon>
        <taxon>Fungi</taxon>
        <taxon>Dikarya</taxon>
        <taxon>Ascomycota</taxon>
        <taxon>Pezizomycotina</taxon>
        <taxon>Sordariomycetes</taxon>
        <taxon>Hypocreomycetidae</taxon>
        <taxon>Hypocreales</taxon>
        <taxon>Clavicipitaceae</taxon>
        <taxon>Ustilaginoidea</taxon>
    </lineage>
</organism>
<name>A0A8E5HX68_USTVR</name>
<reference evidence="4" key="1">
    <citation type="submission" date="2020-03" db="EMBL/GenBank/DDBJ databases">
        <title>A mixture of massive structural variations and highly conserved coding sequences in Ustilaginoidea virens genome.</title>
        <authorList>
            <person name="Zhang K."/>
            <person name="Zhao Z."/>
            <person name="Zhang Z."/>
            <person name="Li Y."/>
            <person name="Hsiang T."/>
            <person name="Sun W."/>
        </authorList>
    </citation>
    <scope>NUCLEOTIDE SEQUENCE</scope>
    <source>
        <strain evidence="4">UV-8b</strain>
    </source>
</reference>
<feature type="chain" id="PRO_5034440522" evidence="3">
    <location>
        <begin position="20"/>
        <end position="158"/>
    </location>
</feature>
<dbReference type="InterPro" id="IPR016191">
    <property type="entry name" value="Ribonuclease/ribotoxin"/>
</dbReference>
<proteinExistence type="predicted"/>
<dbReference type="KEGG" id="uvi:66068287"/>
<evidence type="ECO:0000313" key="4">
    <source>
        <dbReference type="EMBL" id="QUC23269.1"/>
    </source>
</evidence>
<dbReference type="Proteomes" id="UP000027002">
    <property type="component" value="Chromosome 6"/>
</dbReference>
<dbReference type="GeneID" id="66068287"/>
<dbReference type="SUPFAM" id="SSF53933">
    <property type="entry name" value="Microbial ribonucleases"/>
    <property type="match status" value="1"/>
</dbReference>
<dbReference type="GO" id="GO:0016787">
    <property type="term" value="F:hydrolase activity"/>
    <property type="evidence" value="ECO:0007669"/>
    <property type="project" value="UniProtKB-KW"/>
</dbReference>
<dbReference type="RefSeq" id="XP_043000942.1">
    <property type="nucleotide sequence ID" value="XM_043145007.1"/>
</dbReference>
<accession>A0A8E5HX68</accession>
<keyword evidence="5" id="KW-1185">Reference proteome</keyword>
<gene>
    <name evidence="4" type="ORF">UV8b_07510</name>
</gene>
<evidence type="ECO:0000256" key="2">
    <source>
        <dbReference type="ARBA" id="ARBA00022801"/>
    </source>
</evidence>
<protein>
    <submittedName>
        <fullName evidence="4">Uncharacterized protein</fullName>
    </submittedName>
</protein>
<keyword evidence="3" id="KW-0732">Signal</keyword>
<dbReference type="AlphaFoldDB" id="A0A8E5HX68"/>
<evidence type="ECO:0000256" key="1">
    <source>
        <dbReference type="ARBA" id="ARBA00022722"/>
    </source>
</evidence>
<feature type="signal peptide" evidence="3">
    <location>
        <begin position="1"/>
        <end position="19"/>
    </location>
</feature>